<organism evidence="1 2">
    <name type="scientific">Apatococcus lobatus</name>
    <dbReference type="NCBI Taxonomy" id="904363"/>
    <lineage>
        <taxon>Eukaryota</taxon>
        <taxon>Viridiplantae</taxon>
        <taxon>Chlorophyta</taxon>
        <taxon>core chlorophytes</taxon>
        <taxon>Trebouxiophyceae</taxon>
        <taxon>Chlorellales</taxon>
        <taxon>Chlorellaceae</taxon>
        <taxon>Apatococcus</taxon>
    </lineage>
</organism>
<protein>
    <submittedName>
        <fullName evidence="1">Uncharacterized protein</fullName>
    </submittedName>
</protein>
<evidence type="ECO:0000313" key="1">
    <source>
        <dbReference type="EMBL" id="KAK9833856.1"/>
    </source>
</evidence>
<proteinExistence type="predicted"/>
<sequence>MQPVMINGKPIRIDAETGAGALVDVVKALTGEGSTVASKRLTKMLQKEPRLSSGSKKALINDKGSAIWTAGAHVLIEIGWGCTGREGAQMVAHALEADASLVDEIGHRRHEGLKSQNEVALATHGHAESDCIAGTRCLQLTDLAPQEKYVQLLEREALMQQRNEQLDLLTASVCGEVQA</sequence>
<evidence type="ECO:0000313" key="2">
    <source>
        <dbReference type="Proteomes" id="UP001438707"/>
    </source>
</evidence>
<dbReference type="Proteomes" id="UP001438707">
    <property type="component" value="Unassembled WGS sequence"/>
</dbReference>
<dbReference type="EMBL" id="JALJOS010000010">
    <property type="protein sequence ID" value="KAK9833856.1"/>
    <property type="molecule type" value="Genomic_DNA"/>
</dbReference>
<reference evidence="1 2" key="1">
    <citation type="journal article" date="2024" name="Nat. Commun.">
        <title>Phylogenomics reveals the evolutionary origins of lichenization in chlorophyte algae.</title>
        <authorList>
            <person name="Puginier C."/>
            <person name="Libourel C."/>
            <person name="Otte J."/>
            <person name="Skaloud P."/>
            <person name="Haon M."/>
            <person name="Grisel S."/>
            <person name="Petersen M."/>
            <person name="Berrin J.G."/>
            <person name="Delaux P.M."/>
            <person name="Dal Grande F."/>
            <person name="Keller J."/>
        </authorList>
    </citation>
    <scope>NUCLEOTIDE SEQUENCE [LARGE SCALE GENOMIC DNA]</scope>
    <source>
        <strain evidence="1 2">SAG 2145</strain>
    </source>
</reference>
<comment type="caution">
    <text evidence="1">The sequence shown here is derived from an EMBL/GenBank/DDBJ whole genome shotgun (WGS) entry which is preliminary data.</text>
</comment>
<name>A0AAW1RK32_9CHLO</name>
<dbReference type="AlphaFoldDB" id="A0AAW1RK32"/>
<keyword evidence="2" id="KW-1185">Reference proteome</keyword>
<accession>A0AAW1RK32</accession>
<gene>
    <name evidence="1" type="ORF">WJX74_008033</name>
</gene>